<keyword evidence="4" id="KW-0796">Tight junction</keyword>
<feature type="transmembrane region" description="Helical" evidence="10">
    <location>
        <begin position="7"/>
        <end position="29"/>
    </location>
</feature>
<evidence type="ECO:0000256" key="5">
    <source>
        <dbReference type="ARBA" id="ARBA00022475"/>
    </source>
</evidence>
<proteinExistence type="inferred from homology"/>
<evidence type="ECO:0000256" key="7">
    <source>
        <dbReference type="ARBA" id="ARBA00022949"/>
    </source>
</evidence>
<keyword evidence="12" id="KW-1185">Reference proteome</keyword>
<keyword evidence="7" id="KW-0965">Cell junction</keyword>
<dbReference type="GO" id="GO:0005923">
    <property type="term" value="C:bicellular tight junction"/>
    <property type="evidence" value="ECO:0007669"/>
    <property type="project" value="UniProtKB-SubCell"/>
</dbReference>
<dbReference type="Proteomes" id="UP000694545">
    <property type="component" value="Unplaced"/>
</dbReference>
<reference evidence="11" key="1">
    <citation type="submission" date="2025-08" db="UniProtKB">
        <authorList>
            <consortium name="Ensembl"/>
        </authorList>
    </citation>
    <scope>IDENTIFICATION</scope>
</reference>
<evidence type="ECO:0000313" key="11">
    <source>
        <dbReference type="Ensembl" id="ENSVKKP00000008950.1"/>
    </source>
</evidence>
<dbReference type="Ensembl" id="ENSVKKT00000009178.1">
    <property type="protein sequence ID" value="ENSVKKP00000008950.1"/>
    <property type="gene ID" value="ENSVKKG00000006356.1"/>
</dbReference>
<accession>A0A8D2JAA1</accession>
<keyword evidence="5" id="KW-1003">Cell membrane</keyword>
<keyword evidence="8 10" id="KW-1133">Transmembrane helix</keyword>
<evidence type="ECO:0000256" key="4">
    <source>
        <dbReference type="ARBA" id="ARBA00022427"/>
    </source>
</evidence>
<evidence type="ECO:0000256" key="9">
    <source>
        <dbReference type="ARBA" id="ARBA00023136"/>
    </source>
</evidence>
<dbReference type="Gene3D" id="1.20.140.150">
    <property type="match status" value="1"/>
</dbReference>
<dbReference type="InterPro" id="IPR006187">
    <property type="entry name" value="Claudin"/>
</dbReference>
<evidence type="ECO:0000256" key="2">
    <source>
        <dbReference type="ARBA" id="ARBA00004651"/>
    </source>
</evidence>
<keyword evidence="6 10" id="KW-0812">Transmembrane</keyword>
<evidence type="ECO:0000256" key="3">
    <source>
        <dbReference type="ARBA" id="ARBA00008295"/>
    </source>
</evidence>
<dbReference type="OMA" id="SKSANCQ"/>
<dbReference type="PANTHER" id="PTHR12002">
    <property type="entry name" value="CLAUDIN"/>
    <property type="match status" value="1"/>
</dbReference>
<evidence type="ECO:0000313" key="12">
    <source>
        <dbReference type="Proteomes" id="UP000694545"/>
    </source>
</evidence>
<evidence type="ECO:0000256" key="8">
    <source>
        <dbReference type="ARBA" id="ARBA00022989"/>
    </source>
</evidence>
<reference evidence="11" key="2">
    <citation type="submission" date="2025-09" db="UniProtKB">
        <authorList>
            <consortium name="Ensembl"/>
        </authorList>
    </citation>
    <scope>IDENTIFICATION</scope>
</reference>
<feature type="transmembrane region" description="Helical" evidence="10">
    <location>
        <begin position="127"/>
        <end position="149"/>
    </location>
</feature>
<dbReference type="AlphaFoldDB" id="A0A8D2JAA1"/>
<evidence type="ECO:0000256" key="10">
    <source>
        <dbReference type="SAM" id="Phobius"/>
    </source>
</evidence>
<sequence>MTAETAYSLQIAGFSTGCAGCLLTMLTMMHTDWRLWYIGKTSVYRAGITRVGIWKICFPPNLKNSSEYSVLCCHEFNFYEKFFPVEMKLGQILMFVAVLLASLGLVLSFLIPWNIFCQKLTQIQARLMFLTGGLFYMIASTCVLIPITWNAYSVAVNGTIRFPDAFQLPPRPTTQNSGAAIFLGYMSSFLLFVSGVCIITQTCLMRPMTAVTI</sequence>
<feature type="transmembrane region" description="Helical" evidence="10">
    <location>
        <begin position="179"/>
        <end position="199"/>
    </location>
</feature>
<evidence type="ECO:0000256" key="1">
    <source>
        <dbReference type="ARBA" id="ARBA00004435"/>
    </source>
</evidence>
<feature type="transmembrane region" description="Helical" evidence="10">
    <location>
        <begin position="92"/>
        <end position="115"/>
    </location>
</feature>
<dbReference type="GO" id="GO:0005886">
    <property type="term" value="C:plasma membrane"/>
    <property type="evidence" value="ECO:0007669"/>
    <property type="project" value="UniProtKB-SubCell"/>
</dbReference>
<protein>
    <submittedName>
        <fullName evidence="11">Uncharacterized protein</fullName>
    </submittedName>
</protein>
<comment type="subcellular location">
    <subcellularLocation>
        <location evidence="1">Cell junction</location>
        <location evidence="1">Tight junction</location>
    </subcellularLocation>
    <subcellularLocation>
        <location evidence="2">Cell membrane</location>
        <topology evidence="2">Multi-pass membrane protein</topology>
    </subcellularLocation>
</comment>
<name>A0A8D2JAA1_VARKO</name>
<comment type="similarity">
    <text evidence="3">Belongs to the claudin family.</text>
</comment>
<dbReference type="Pfam" id="PF13903">
    <property type="entry name" value="Claudin_2"/>
    <property type="match status" value="1"/>
</dbReference>
<dbReference type="PRINTS" id="PR01077">
    <property type="entry name" value="CLAUDIN"/>
</dbReference>
<keyword evidence="9 10" id="KW-0472">Membrane</keyword>
<evidence type="ECO:0000256" key="6">
    <source>
        <dbReference type="ARBA" id="ARBA00022692"/>
    </source>
</evidence>
<organism evidence="11 12">
    <name type="scientific">Varanus komodoensis</name>
    <name type="common">Komodo dragon</name>
    <dbReference type="NCBI Taxonomy" id="61221"/>
    <lineage>
        <taxon>Eukaryota</taxon>
        <taxon>Metazoa</taxon>
        <taxon>Chordata</taxon>
        <taxon>Craniata</taxon>
        <taxon>Vertebrata</taxon>
        <taxon>Euteleostomi</taxon>
        <taxon>Lepidosauria</taxon>
        <taxon>Squamata</taxon>
        <taxon>Bifurcata</taxon>
        <taxon>Unidentata</taxon>
        <taxon>Episquamata</taxon>
        <taxon>Toxicofera</taxon>
        <taxon>Anguimorpha</taxon>
        <taxon>Paleoanguimorpha</taxon>
        <taxon>Varanoidea</taxon>
        <taxon>Varanidae</taxon>
        <taxon>Varanus</taxon>
    </lineage>
</organism>
<dbReference type="GO" id="GO:0005198">
    <property type="term" value="F:structural molecule activity"/>
    <property type="evidence" value="ECO:0007669"/>
    <property type="project" value="InterPro"/>
</dbReference>
<dbReference type="InterPro" id="IPR004031">
    <property type="entry name" value="PMP22/EMP/MP20/Claudin"/>
</dbReference>